<dbReference type="OrthoDB" id="532671at2759"/>
<organism evidence="3 4">
    <name type="scientific">Chlorella vulgaris</name>
    <name type="common">Green alga</name>
    <dbReference type="NCBI Taxonomy" id="3077"/>
    <lineage>
        <taxon>Eukaryota</taxon>
        <taxon>Viridiplantae</taxon>
        <taxon>Chlorophyta</taxon>
        <taxon>core chlorophytes</taxon>
        <taxon>Trebouxiophyceae</taxon>
        <taxon>Chlorellales</taxon>
        <taxon>Chlorellaceae</taxon>
        <taxon>Chlorella clade</taxon>
        <taxon>Chlorella</taxon>
    </lineage>
</organism>
<dbReference type="AlphaFoldDB" id="A0A9D4YW69"/>
<keyword evidence="2" id="KW-0732">Signal</keyword>
<keyword evidence="4" id="KW-1185">Reference proteome</keyword>
<proteinExistence type="predicted"/>
<protein>
    <submittedName>
        <fullName evidence="3">Uncharacterized protein</fullName>
    </submittedName>
</protein>
<accession>A0A9D4YW69</accession>
<reference evidence="3" key="1">
    <citation type="journal article" date="2019" name="Plant J.">
        <title>Chlorella vulgaris genome assembly and annotation reveals the molecular basis for metabolic acclimation to high light conditions.</title>
        <authorList>
            <person name="Cecchin M."/>
            <person name="Marcolungo L."/>
            <person name="Rossato M."/>
            <person name="Girolomoni L."/>
            <person name="Cosentino E."/>
            <person name="Cuine S."/>
            <person name="Li-Beisson Y."/>
            <person name="Delledonne M."/>
            <person name="Ballottari M."/>
        </authorList>
    </citation>
    <scope>NUCLEOTIDE SEQUENCE</scope>
    <source>
        <strain evidence="3">211/11P</strain>
    </source>
</reference>
<evidence type="ECO:0000313" key="4">
    <source>
        <dbReference type="Proteomes" id="UP001055712"/>
    </source>
</evidence>
<evidence type="ECO:0000256" key="2">
    <source>
        <dbReference type="SAM" id="SignalP"/>
    </source>
</evidence>
<comment type="caution">
    <text evidence="3">The sequence shown here is derived from an EMBL/GenBank/DDBJ whole genome shotgun (WGS) entry which is preliminary data.</text>
</comment>
<reference evidence="3" key="2">
    <citation type="submission" date="2020-11" db="EMBL/GenBank/DDBJ databases">
        <authorList>
            <person name="Cecchin M."/>
            <person name="Marcolungo L."/>
            <person name="Rossato M."/>
            <person name="Girolomoni L."/>
            <person name="Cosentino E."/>
            <person name="Cuine S."/>
            <person name="Li-Beisson Y."/>
            <person name="Delledonne M."/>
            <person name="Ballottari M."/>
        </authorList>
    </citation>
    <scope>NUCLEOTIDE SEQUENCE</scope>
    <source>
        <strain evidence="3">211/11P</strain>
        <tissue evidence="3">Whole cell</tissue>
    </source>
</reference>
<feature type="signal peptide" evidence="2">
    <location>
        <begin position="1"/>
        <end position="23"/>
    </location>
</feature>
<name>A0A9D4YW69_CHLVU</name>
<feature type="chain" id="PRO_5038876732" evidence="2">
    <location>
        <begin position="24"/>
        <end position="211"/>
    </location>
</feature>
<evidence type="ECO:0000313" key="3">
    <source>
        <dbReference type="EMBL" id="KAI3429325.1"/>
    </source>
</evidence>
<evidence type="ECO:0000256" key="1">
    <source>
        <dbReference type="SAM" id="MobiDB-lite"/>
    </source>
</evidence>
<feature type="region of interest" description="Disordered" evidence="1">
    <location>
        <begin position="184"/>
        <end position="211"/>
    </location>
</feature>
<dbReference type="Proteomes" id="UP001055712">
    <property type="component" value="Unassembled WGS sequence"/>
</dbReference>
<dbReference type="EMBL" id="SIDB01000008">
    <property type="protein sequence ID" value="KAI3429325.1"/>
    <property type="molecule type" value="Genomic_DNA"/>
</dbReference>
<gene>
    <name evidence="3" type="ORF">D9Q98_005420</name>
</gene>
<sequence>MSLRSGTVLLPAFLGWLFTYYNSKKTDERKAQIDRINDQVRQLYGPLLACVHASRSAYAAMVRQHSPDGTVQGFINALQSSPEGGVGEAYRRWMKVVLQPLNEKAADIVVNHVDLLRTPYIDPLLLQLVAHVSANKVILRRWEEGSVREWSAISYPNQLLDYVTTEFKRIKRKQSELLGMRLQEELQGEATETGEANKLEPSAPRPPRARL</sequence>